<evidence type="ECO:0000256" key="3">
    <source>
        <dbReference type="SAM" id="Phobius"/>
    </source>
</evidence>
<feature type="repeat" description="TPR" evidence="1">
    <location>
        <begin position="176"/>
        <end position="209"/>
    </location>
</feature>
<dbReference type="PANTHER" id="PTHR16091:SF3">
    <property type="entry name" value="TETRATRICOPEPTIDE REPEAT PROTEIN 17"/>
    <property type="match status" value="1"/>
</dbReference>
<dbReference type="Proteomes" id="UP000625711">
    <property type="component" value="Unassembled WGS sequence"/>
</dbReference>
<dbReference type="InterPro" id="IPR019734">
    <property type="entry name" value="TPR_rpt"/>
</dbReference>
<dbReference type="SUPFAM" id="SSF48452">
    <property type="entry name" value="TPR-like"/>
    <property type="match status" value="1"/>
</dbReference>
<dbReference type="GO" id="GO:0015629">
    <property type="term" value="C:actin cytoskeleton"/>
    <property type="evidence" value="ECO:0007669"/>
    <property type="project" value="TreeGrafter"/>
</dbReference>
<keyword evidence="5" id="KW-1185">Reference proteome</keyword>
<reference evidence="4" key="1">
    <citation type="submission" date="2020-08" db="EMBL/GenBank/DDBJ databases">
        <title>Genome sequencing and assembly of the red palm weevil Rhynchophorus ferrugineus.</title>
        <authorList>
            <person name="Dias G.B."/>
            <person name="Bergman C.M."/>
            <person name="Manee M."/>
        </authorList>
    </citation>
    <scope>NUCLEOTIDE SEQUENCE</scope>
    <source>
        <strain evidence="4">AA-2017</strain>
        <tissue evidence="4">Whole larva</tissue>
    </source>
</reference>
<dbReference type="SMART" id="SM00028">
    <property type="entry name" value="TPR"/>
    <property type="match status" value="3"/>
</dbReference>
<comment type="caution">
    <text evidence="4">The sequence shown here is derived from an EMBL/GenBank/DDBJ whole genome shotgun (WGS) entry which is preliminary data.</text>
</comment>
<dbReference type="OrthoDB" id="79426at2759"/>
<keyword evidence="3" id="KW-0812">Transmembrane</keyword>
<accession>A0A834IVJ4</accession>
<protein>
    <recommendedName>
        <fullName evidence="6">Tetratricopeptide repeat protein 17-like protein</fullName>
    </recommendedName>
</protein>
<keyword evidence="3" id="KW-1133">Transmembrane helix</keyword>
<dbReference type="InterPro" id="IPR052630">
    <property type="entry name" value="TTC17"/>
</dbReference>
<dbReference type="AlphaFoldDB" id="A0A834IVJ4"/>
<dbReference type="Gene3D" id="1.25.40.10">
    <property type="entry name" value="Tetratricopeptide repeat domain"/>
    <property type="match status" value="1"/>
</dbReference>
<name>A0A834IVJ4_RHYFE</name>
<dbReference type="EMBL" id="JAACXV010000001">
    <property type="protein sequence ID" value="KAF7288039.1"/>
    <property type="molecule type" value="Genomic_DNA"/>
</dbReference>
<evidence type="ECO:0000313" key="5">
    <source>
        <dbReference type="Proteomes" id="UP000625711"/>
    </source>
</evidence>
<evidence type="ECO:0000256" key="2">
    <source>
        <dbReference type="SAM" id="MobiDB-lite"/>
    </source>
</evidence>
<evidence type="ECO:0008006" key="6">
    <source>
        <dbReference type="Google" id="ProtNLM"/>
    </source>
</evidence>
<feature type="repeat" description="TPR" evidence="1">
    <location>
        <begin position="247"/>
        <end position="280"/>
    </location>
</feature>
<dbReference type="InterPro" id="IPR011990">
    <property type="entry name" value="TPR-like_helical_dom_sf"/>
</dbReference>
<feature type="transmembrane region" description="Helical" evidence="3">
    <location>
        <begin position="298"/>
        <end position="321"/>
    </location>
</feature>
<dbReference type="GO" id="GO:0005737">
    <property type="term" value="C:cytoplasm"/>
    <property type="evidence" value="ECO:0007669"/>
    <property type="project" value="TreeGrafter"/>
</dbReference>
<evidence type="ECO:0000313" key="4">
    <source>
        <dbReference type="EMBL" id="KAF7288039.1"/>
    </source>
</evidence>
<feature type="region of interest" description="Disordered" evidence="2">
    <location>
        <begin position="85"/>
        <end position="105"/>
    </location>
</feature>
<sequence>MSSSFFSINSRTSTLWKLNSDRTKIVEGHSTNDDASGIRPIPQYVVHQDPLFNIITSTEHYGSTWVKQNADNFCSDCPSGLSFASNNKDNTTSVNKTSKPEQSQYNDNLSCGKPANFTFYDNLVGVMNRNTHPSLVEPEAMIEFIRKYKFKPGKPFDLDILANKLIQIKREKPKSVSTYHQLGNFWRVKGDPKQAIECFRKALAVSPHNAEILLNLAKVLFHLQYLDDAIYLTRRSLEVAPPEKGAWQQYFTLGEIFKAYGHYYEAQIHFRHTLDLNPGFEPAIRMLKEMEEIPSSPMHFYTMVIIICLVLAVLLAILTSFETDNQNEINRSQKSFSKNSGIRSIRNLTWTNRRPKRITT</sequence>
<keyword evidence="3" id="KW-0472">Membrane</keyword>
<proteinExistence type="predicted"/>
<dbReference type="PROSITE" id="PS50005">
    <property type="entry name" value="TPR"/>
    <property type="match status" value="2"/>
</dbReference>
<dbReference type="GO" id="GO:0030041">
    <property type="term" value="P:actin filament polymerization"/>
    <property type="evidence" value="ECO:0007669"/>
    <property type="project" value="TreeGrafter"/>
</dbReference>
<evidence type="ECO:0000256" key="1">
    <source>
        <dbReference type="PROSITE-ProRule" id="PRU00339"/>
    </source>
</evidence>
<dbReference type="Pfam" id="PF14559">
    <property type="entry name" value="TPR_19"/>
    <property type="match status" value="1"/>
</dbReference>
<organism evidence="4 5">
    <name type="scientific">Rhynchophorus ferrugineus</name>
    <name type="common">Red palm weevil</name>
    <name type="synonym">Curculio ferrugineus</name>
    <dbReference type="NCBI Taxonomy" id="354439"/>
    <lineage>
        <taxon>Eukaryota</taxon>
        <taxon>Metazoa</taxon>
        <taxon>Ecdysozoa</taxon>
        <taxon>Arthropoda</taxon>
        <taxon>Hexapoda</taxon>
        <taxon>Insecta</taxon>
        <taxon>Pterygota</taxon>
        <taxon>Neoptera</taxon>
        <taxon>Endopterygota</taxon>
        <taxon>Coleoptera</taxon>
        <taxon>Polyphaga</taxon>
        <taxon>Cucujiformia</taxon>
        <taxon>Curculionidae</taxon>
        <taxon>Dryophthorinae</taxon>
        <taxon>Rhynchophorus</taxon>
    </lineage>
</organism>
<gene>
    <name evidence="4" type="ORF">GWI33_000093</name>
</gene>
<dbReference type="PANTHER" id="PTHR16091">
    <property type="entry name" value="TTC17 PROTEIN"/>
    <property type="match status" value="1"/>
</dbReference>
<keyword evidence="1" id="KW-0802">TPR repeat</keyword>